<dbReference type="CDD" id="cd04513">
    <property type="entry name" value="Glycosylasparaginase"/>
    <property type="match status" value="1"/>
</dbReference>
<evidence type="ECO:0000313" key="3">
    <source>
        <dbReference type="Proteomes" id="UP001164746"/>
    </source>
</evidence>
<comment type="similarity">
    <text evidence="1">Belongs to the Ntn-hydrolase family.</text>
</comment>
<dbReference type="PANTHER" id="PTHR10188">
    <property type="entry name" value="L-ASPARAGINASE"/>
    <property type="match status" value="1"/>
</dbReference>
<dbReference type="Pfam" id="PF01112">
    <property type="entry name" value="Asparaginase_2"/>
    <property type="match status" value="2"/>
</dbReference>
<dbReference type="Proteomes" id="UP001164746">
    <property type="component" value="Chromosome 3"/>
</dbReference>
<accession>A0ABY7DP69</accession>
<proteinExistence type="inferred from homology"/>
<dbReference type="InterPro" id="IPR000246">
    <property type="entry name" value="Peptidase_T2"/>
</dbReference>
<sequence length="287" mass="30673">MSLVYVFVGHTCLHVLGLVAGILLGPIDSLPLVLTTWPYQDAVEAGWRTLTTGQGSAVDAVEATGHSCEMAQVTHNVGAVGGLRRIKQAISVARKVLDNTDHTLIVGDQATQFAVEMGFTEENLTSDFSRQIWEAWRNNSCQPNFRENVVPDPNKFCGPYHPVNSRTARSTANENPRVGDTPIAGAGSYADTDIGAAACTGNGDIMMRFLPSYQAVSLMGTGMSPQNAAQRAIDTIVRKYPTFKGAVVAADKHGNYGAACHVWTNFAITAKTPALPNVTVFNITCSS</sequence>
<evidence type="ECO:0000313" key="2">
    <source>
        <dbReference type="EMBL" id="WAQ99487.1"/>
    </source>
</evidence>
<dbReference type="EMBL" id="CP111014">
    <property type="protein sequence ID" value="WAQ99487.1"/>
    <property type="molecule type" value="Genomic_DNA"/>
</dbReference>
<keyword evidence="3" id="KW-1185">Reference proteome</keyword>
<name>A0ABY7DP69_MYAAR</name>
<evidence type="ECO:0000256" key="1">
    <source>
        <dbReference type="ARBA" id="ARBA00010872"/>
    </source>
</evidence>
<gene>
    <name evidence="2" type="ORF">MAR_023860</name>
</gene>
<dbReference type="InterPro" id="IPR029055">
    <property type="entry name" value="Ntn_hydrolases_N"/>
</dbReference>
<protein>
    <submittedName>
        <fullName evidence="2">ASPG-like protein</fullName>
    </submittedName>
</protein>
<dbReference type="SUPFAM" id="SSF56235">
    <property type="entry name" value="N-terminal nucleophile aminohydrolases (Ntn hydrolases)"/>
    <property type="match status" value="1"/>
</dbReference>
<organism evidence="2 3">
    <name type="scientific">Mya arenaria</name>
    <name type="common">Soft-shell clam</name>
    <dbReference type="NCBI Taxonomy" id="6604"/>
    <lineage>
        <taxon>Eukaryota</taxon>
        <taxon>Metazoa</taxon>
        <taxon>Spiralia</taxon>
        <taxon>Lophotrochozoa</taxon>
        <taxon>Mollusca</taxon>
        <taxon>Bivalvia</taxon>
        <taxon>Autobranchia</taxon>
        <taxon>Heteroconchia</taxon>
        <taxon>Euheterodonta</taxon>
        <taxon>Imparidentia</taxon>
        <taxon>Neoheterodontei</taxon>
        <taxon>Myida</taxon>
        <taxon>Myoidea</taxon>
        <taxon>Myidae</taxon>
        <taxon>Mya</taxon>
    </lineage>
</organism>
<dbReference type="PANTHER" id="PTHR10188:SF6">
    <property type="entry name" value="N(4)-(BETA-N-ACETYLGLUCOSAMINYL)-L-ASPARAGINASE"/>
    <property type="match status" value="1"/>
</dbReference>
<dbReference type="Gene3D" id="3.60.20.30">
    <property type="entry name" value="(Glycosyl)asparaginase"/>
    <property type="match status" value="1"/>
</dbReference>
<reference evidence="2" key="1">
    <citation type="submission" date="2022-11" db="EMBL/GenBank/DDBJ databases">
        <title>Centuries of genome instability and evolution in soft-shell clam transmissible cancer (bioRxiv).</title>
        <authorList>
            <person name="Hart S.F.M."/>
            <person name="Yonemitsu M.A."/>
            <person name="Giersch R.M."/>
            <person name="Beal B.F."/>
            <person name="Arriagada G."/>
            <person name="Davis B.W."/>
            <person name="Ostrander E.A."/>
            <person name="Goff S.P."/>
            <person name="Metzger M.J."/>
        </authorList>
    </citation>
    <scope>NUCLEOTIDE SEQUENCE</scope>
    <source>
        <strain evidence="2">MELC-2E11</strain>
        <tissue evidence="2">Siphon/mantle</tissue>
    </source>
</reference>